<reference evidence="2 3" key="1">
    <citation type="submission" date="2020-07" db="EMBL/GenBank/DDBJ databases">
        <title>Sequencing the genomes of 1000 actinobacteria strains.</title>
        <authorList>
            <person name="Klenk H.-P."/>
        </authorList>
    </citation>
    <scope>NUCLEOTIDE SEQUENCE [LARGE SCALE GENOMIC DNA]</scope>
    <source>
        <strain evidence="2 3">DSM 104006</strain>
    </source>
</reference>
<evidence type="ECO:0000256" key="1">
    <source>
        <dbReference type="SAM" id="Phobius"/>
    </source>
</evidence>
<keyword evidence="1" id="KW-0812">Transmembrane</keyword>
<dbReference type="Proteomes" id="UP000549616">
    <property type="component" value="Unassembled WGS sequence"/>
</dbReference>
<name>A0A853B9T6_9PSEU</name>
<accession>A0A853B9T6</accession>
<comment type="caution">
    <text evidence="2">The sequence shown here is derived from an EMBL/GenBank/DDBJ whole genome shotgun (WGS) entry which is preliminary data.</text>
</comment>
<feature type="transmembrane region" description="Helical" evidence="1">
    <location>
        <begin position="56"/>
        <end position="75"/>
    </location>
</feature>
<keyword evidence="3" id="KW-1185">Reference proteome</keyword>
<evidence type="ECO:0008006" key="4">
    <source>
        <dbReference type="Google" id="ProtNLM"/>
    </source>
</evidence>
<dbReference type="NCBIfam" id="NF041646">
    <property type="entry name" value="VC0807_fam"/>
    <property type="match status" value="1"/>
</dbReference>
<protein>
    <recommendedName>
        <fullName evidence="4">DUF3159 domain-containing protein</fullName>
    </recommendedName>
</protein>
<organism evidence="2 3">
    <name type="scientific">Amycolatopsis endophytica</name>
    <dbReference type="NCBI Taxonomy" id="860233"/>
    <lineage>
        <taxon>Bacteria</taxon>
        <taxon>Bacillati</taxon>
        <taxon>Actinomycetota</taxon>
        <taxon>Actinomycetes</taxon>
        <taxon>Pseudonocardiales</taxon>
        <taxon>Pseudonocardiaceae</taxon>
        <taxon>Amycolatopsis</taxon>
    </lineage>
</organism>
<feature type="transmembrane region" description="Helical" evidence="1">
    <location>
        <begin position="159"/>
        <end position="181"/>
    </location>
</feature>
<keyword evidence="1" id="KW-1133">Transmembrane helix</keyword>
<dbReference type="EMBL" id="JACCFK010000001">
    <property type="protein sequence ID" value="NYI91451.1"/>
    <property type="molecule type" value="Genomic_DNA"/>
</dbReference>
<dbReference type="AlphaFoldDB" id="A0A853B9T6"/>
<evidence type="ECO:0000313" key="3">
    <source>
        <dbReference type="Proteomes" id="UP000549616"/>
    </source>
</evidence>
<proteinExistence type="predicted"/>
<sequence length="209" mass="22360">MTASARTLALDIAAPLALFYGLRAAGAGDVPALVVGAVPPALNVLVTAIRDRSVEALAIGVLFGTVLGVLGALLGGGPRELLARGAWFSAPAGLWALATLRRPRPLCYEVTRAVMPRRAALMDRLWDTDERFRAAWRTITICWGLATLVDSAIRVVMAYGLPVALVPALDTVLTIVTIVVLQVPTHLLIRRTGHWHSVFGPLRRPGHAR</sequence>
<gene>
    <name evidence="2" type="ORF">HNR02_004774</name>
</gene>
<dbReference type="RefSeq" id="WP_179775338.1">
    <property type="nucleotide sequence ID" value="NZ_JACCFK010000001.1"/>
</dbReference>
<keyword evidence="1" id="KW-0472">Membrane</keyword>
<feature type="transmembrane region" description="Helical" evidence="1">
    <location>
        <begin position="30"/>
        <end position="49"/>
    </location>
</feature>
<evidence type="ECO:0000313" key="2">
    <source>
        <dbReference type="EMBL" id="NYI91451.1"/>
    </source>
</evidence>